<accession>A0A839U8S0</accession>
<gene>
    <name evidence="2" type="ORF">FHS21_003926</name>
</gene>
<keyword evidence="1" id="KW-0472">Membrane</keyword>
<evidence type="ECO:0000313" key="2">
    <source>
        <dbReference type="EMBL" id="MBB3147506.1"/>
    </source>
</evidence>
<organism evidence="2 3">
    <name type="scientific">Phyllobacterium trifolii</name>
    <dbReference type="NCBI Taxonomy" id="300193"/>
    <lineage>
        <taxon>Bacteria</taxon>
        <taxon>Pseudomonadati</taxon>
        <taxon>Pseudomonadota</taxon>
        <taxon>Alphaproteobacteria</taxon>
        <taxon>Hyphomicrobiales</taxon>
        <taxon>Phyllobacteriaceae</taxon>
        <taxon>Phyllobacterium</taxon>
    </lineage>
</organism>
<keyword evidence="1" id="KW-1133">Transmembrane helix</keyword>
<dbReference type="Proteomes" id="UP000554520">
    <property type="component" value="Unassembled WGS sequence"/>
</dbReference>
<dbReference type="EMBL" id="JACHXN010000012">
    <property type="protein sequence ID" value="MBB3147506.1"/>
    <property type="molecule type" value="Genomic_DNA"/>
</dbReference>
<evidence type="ECO:0000256" key="1">
    <source>
        <dbReference type="SAM" id="Phobius"/>
    </source>
</evidence>
<keyword evidence="1" id="KW-0812">Transmembrane</keyword>
<comment type="caution">
    <text evidence="2">The sequence shown here is derived from an EMBL/GenBank/DDBJ whole genome shotgun (WGS) entry which is preliminary data.</text>
</comment>
<sequence length="99" mass="10834">MCSIGDDWAHFSTHILNSFCKNRNVGDTLKIVGSYGSCQKDCGNDLSVCQTSIPSGRTRDISGFFVTVRSIWLCCAFSVLILFRPETDIIAPAAMPDNP</sequence>
<evidence type="ECO:0000313" key="3">
    <source>
        <dbReference type="Proteomes" id="UP000554520"/>
    </source>
</evidence>
<keyword evidence="3" id="KW-1185">Reference proteome</keyword>
<dbReference type="AlphaFoldDB" id="A0A839U8S0"/>
<protein>
    <submittedName>
        <fullName evidence="2">Uncharacterized protein</fullName>
    </submittedName>
</protein>
<proteinExistence type="predicted"/>
<feature type="transmembrane region" description="Helical" evidence="1">
    <location>
        <begin position="61"/>
        <end position="83"/>
    </location>
</feature>
<reference evidence="2 3" key="1">
    <citation type="submission" date="2020-08" db="EMBL/GenBank/DDBJ databases">
        <title>Genomic Encyclopedia of Type Strains, Phase III (KMG-III): the genomes of soil and plant-associated and newly described type strains.</title>
        <authorList>
            <person name="Whitman W."/>
        </authorList>
    </citation>
    <scope>NUCLEOTIDE SEQUENCE [LARGE SCALE GENOMIC DNA]</scope>
    <source>
        <strain evidence="2 3">CECT 7015</strain>
    </source>
</reference>
<name>A0A839U8S0_9HYPH</name>